<evidence type="ECO:0000313" key="1">
    <source>
        <dbReference type="EMBL" id="KAK3723741.1"/>
    </source>
</evidence>
<protein>
    <submittedName>
        <fullName evidence="1">Uncharacterized protein</fullName>
    </submittedName>
</protein>
<gene>
    <name evidence="1" type="ORF">LTR37_001622</name>
</gene>
<reference evidence="1" key="1">
    <citation type="submission" date="2023-07" db="EMBL/GenBank/DDBJ databases">
        <title>Black Yeasts Isolated from many extreme environments.</title>
        <authorList>
            <person name="Coleine C."/>
            <person name="Stajich J.E."/>
            <person name="Selbmann L."/>
        </authorList>
    </citation>
    <scope>NUCLEOTIDE SEQUENCE</scope>
    <source>
        <strain evidence="1">CCFEE 5714</strain>
    </source>
</reference>
<comment type="caution">
    <text evidence="1">The sequence shown here is derived from an EMBL/GenBank/DDBJ whole genome shotgun (WGS) entry which is preliminary data.</text>
</comment>
<sequence>MSPETSAEPLSATQQILRGHNPNNLPTLRFNDGDVVIKLGESPNEWLLVHKSIIQAGMPLLAPTFKADWAKPDIVEHPTTGEQVEVHTVAIKYADQTYVLEGKEVVLKDFEFGSMWPKPFAASELSVGGWPEVYRSNHDEDVIHIFTLLFTVLYGFPLTLEAVAPGLEEDKPYPIHLGPAVDVVIKTCAYAEYYGCLSLVAPVLLDKLLSHPDIWHSVAYEPAQYFALAKKLRCDKLYFDAFRHLIAETNGGYEYGVFHPSFWKLSNALEIEQEEAKAHFLPGLESLEATVKDLQKTLLKFQLSETSYHYSRADVPVLTSFLNMLSFQKKKRSDRAKCDERSQFLARSIFTEWLIQQLHGQIMFVNKNGDKRSKLPGGFAWSLQKLELAANSEDPTTLFGHNVASHYASVFGLGKLHDPEKQIKEALKGLVVEACKAVDGTFRCRTSSQYREPPEGKPTETVTTYRRTERVRKGGYFTYLGLDEADVQWKNEPAWEAPAKMPEVNLTPASEEVFKVLTIVQQASEVVQGTAVKDASQDVQEEGGKDEQAEAKGADV</sequence>
<dbReference type="Proteomes" id="UP001281147">
    <property type="component" value="Unassembled WGS sequence"/>
</dbReference>
<proteinExistence type="predicted"/>
<organism evidence="1 2">
    <name type="scientific">Vermiconidia calcicola</name>
    <dbReference type="NCBI Taxonomy" id="1690605"/>
    <lineage>
        <taxon>Eukaryota</taxon>
        <taxon>Fungi</taxon>
        <taxon>Dikarya</taxon>
        <taxon>Ascomycota</taxon>
        <taxon>Pezizomycotina</taxon>
        <taxon>Dothideomycetes</taxon>
        <taxon>Dothideomycetidae</taxon>
        <taxon>Mycosphaerellales</taxon>
        <taxon>Extremaceae</taxon>
        <taxon>Vermiconidia</taxon>
    </lineage>
</organism>
<name>A0ACC3NY32_9PEZI</name>
<evidence type="ECO:0000313" key="2">
    <source>
        <dbReference type="Proteomes" id="UP001281147"/>
    </source>
</evidence>
<dbReference type="EMBL" id="JAUTXU010000008">
    <property type="protein sequence ID" value="KAK3723741.1"/>
    <property type="molecule type" value="Genomic_DNA"/>
</dbReference>
<keyword evidence="2" id="KW-1185">Reference proteome</keyword>
<accession>A0ACC3NY32</accession>